<dbReference type="AlphaFoldDB" id="A0A091CRK3"/>
<gene>
    <name evidence="2" type="ORF">H920_18174</name>
</gene>
<dbReference type="InterPro" id="IPR036034">
    <property type="entry name" value="PDZ_sf"/>
</dbReference>
<evidence type="ECO:0000256" key="1">
    <source>
        <dbReference type="SAM" id="MobiDB-lite"/>
    </source>
</evidence>
<evidence type="ECO:0000313" key="2">
    <source>
        <dbReference type="EMBL" id="KFO20438.1"/>
    </source>
</evidence>
<protein>
    <submittedName>
        <fullName evidence="2">E3 ubiquitin-protein ligase LNX</fullName>
    </submittedName>
</protein>
<reference evidence="2 3" key="1">
    <citation type="submission" date="2013-11" db="EMBL/GenBank/DDBJ databases">
        <title>The Damaraland mole rat (Fukomys damarensis) genome and evolution of African mole rats.</title>
        <authorList>
            <person name="Gladyshev V.N."/>
            <person name="Fang X."/>
        </authorList>
    </citation>
    <scope>NUCLEOTIDE SEQUENCE [LARGE SCALE GENOMIC DNA]</scope>
    <source>
        <tissue evidence="2">Liver</tissue>
    </source>
</reference>
<dbReference type="InterPro" id="IPR004855">
    <property type="entry name" value="TFIIA_asu/bsu"/>
</dbReference>
<dbReference type="Gene3D" id="2.30.42.10">
    <property type="match status" value="1"/>
</dbReference>
<name>A0A091CRK3_FUKDA</name>
<sequence length="328" mass="35677">MNKSYWNSTLRQPKLTPSRAVDGFHSEKQKFVLQVQGQHRPQQHHHHHQQAQPPRTVPRQAQTQQTLVPASPQATAPQATLPDSKLIQQMSASDVSAAATAAASAVPAGLTPAQQMLTDAGQLLRAVRAARGAQDSVQPRQSVVLQQQVTHKCGLVVNKLLSYSSTDHCSWSAATKAQPTQQQAPLVSQVDGTGDTSSGEDEDEEEDCDDGEEEAEEKVGEEDGQVEEEPLSSEGDVNGMDISNVPHNFAVGLLQQPCQVLWLTVLCEQKFQGGRSRHALDSYVPQNDNFHMILNKSTPEEQLGIKLVQKVDEPGVFIFSVLNGGVAY</sequence>
<dbReference type="GO" id="GO:0006367">
    <property type="term" value="P:transcription initiation at RNA polymerase II promoter"/>
    <property type="evidence" value="ECO:0007669"/>
    <property type="project" value="InterPro"/>
</dbReference>
<accession>A0A091CRK3</accession>
<dbReference type="GO" id="GO:0005672">
    <property type="term" value="C:transcription factor TFIIA complex"/>
    <property type="evidence" value="ECO:0007669"/>
    <property type="project" value="InterPro"/>
</dbReference>
<feature type="compositionally biased region" description="Polar residues" evidence="1">
    <location>
        <begin position="59"/>
        <end position="68"/>
    </location>
</feature>
<organism evidence="2 3">
    <name type="scientific">Fukomys damarensis</name>
    <name type="common">Damaraland mole rat</name>
    <name type="synonym">Cryptomys damarensis</name>
    <dbReference type="NCBI Taxonomy" id="885580"/>
    <lineage>
        <taxon>Eukaryota</taxon>
        <taxon>Metazoa</taxon>
        <taxon>Chordata</taxon>
        <taxon>Craniata</taxon>
        <taxon>Vertebrata</taxon>
        <taxon>Euteleostomi</taxon>
        <taxon>Mammalia</taxon>
        <taxon>Eutheria</taxon>
        <taxon>Euarchontoglires</taxon>
        <taxon>Glires</taxon>
        <taxon>Rodentia</taxon>
        <taxon>Hystricomorpha</taxon>
        <taxon>Bathyergidae</taxon>
        <taxon>Fukomys</taxon>
    </lineage>
</organism>
<dbReference type="Proteomes" id="UP000028990">
    <property type="component" value="Unassembled WGS sequence"/>
</dbReference>
<feature type="compositionally biased region" description="Low complexity" evidence="1">
    <location>
        <begin position="69"/>
        <end position="79"/>
    </location>
</feature>
<feature type="region of interest" description="Disordered" evidence="1">
    <location>
        <begin position="174"/>
        <end position="240"/>
    </location>
</feature>
<feature type="compositionally biased region" description="Acidic residues" evidence="1">
    <location>
        <begin position="198"/>
        <end position="231"/>
    </location>
</feature>
<dbReference type="SMART" id="SM01371">
    <property type="entry name" value="TFIIA"/>
    <property type="match status" value="1"/>
</dbReference>
<feature type="region of interest" description="Disordered" evidence="1">
    <location>
        <begin position="35"/>
        <end position="79"/>
    </location>
</feature>
<proteinExistence type="predicted"/>
<evidence type="ECO:0000313" key="3">
    <source>
        <dbReference type="Proteomes" id="UP000028990"/>
    </source>
</evidence>
<feature type="compositionally biased region" description="Low complexity" evidence="1">
    <location>
        <begin position="174"/>
        <end position="197"/>
    </location>
</feature>
<dbReference type="EMBL" id="KN124750">
    <property type="protein sequence ID" value="KFO20438.1"/>
    <property type="molecule type" value="Genomic_DNA"/>
</dbReference>
<keyword evidence="3" id="KW-1185">Reference proteome</keyword>